<comment type="caution">
    <text evidence="1">The sequence shown here is derived from an EMBL/GenBank/DDBJ whole genome shotgun (WGS) entry which is preliminary data.</text>
</comment>
<sequence>MAPSSRPPSLPSIPDIALDLNEKAQLLPELEEVLSSGAETSTTLDEDYDFRPSRSHSTRTQNSFHRRIVLPSRFPSISSSHAPTTLTTLPLSPRHHDVTCQVQPLQLPPTQKTLHESWTITYHHPRPHPTKLHIRALGITLSRQSDHHHRGGGSEEGSVLSVVPNTHFAQAELAATVALHEASVTANAARRGGAPKRTLSKPKIVGSAAGKVGGVGGGGVGEGWWEGAVYAADLEKRVRALDWRVQDEIYELLSDRVQSSSNAFRRRDWRVVALTEVPGGELTDAPTGFRAFGETKRGWFGFGKTKRLSVKAKRWPDMPVTEYRLILRGAETKTNDQGWGHYNRYSRPWRAADEKEIGDRRRWSSFTGKSEKYVDF</sequence>
<keyword evidence="2" id="KW-1185">Reference proteome</keyword>
<proteinExistence type="predicted"/>
<evidence type="ECO:0000313" key="2">
    <source>
        <dbReference type="Proteomes" id="UP000724584"/>
    </source>
</evidence>
<accession>A0ACB7NZN4</accession>
<dbReference type="EMBL" id="JAGIZQ010000006">
    <property type="protein sequence ID" value="KAH6623057.1"/>
    <property type="molecule type" value="Genomic_DNA"/>
</dbReference>
<protein>
    <submittedName>
        <fullName evidence="1">Uncharacterized protein</fullName>
    </submittedName>
</protein>
<dbReference type="Proteomes" id="UP000724584">
    <property type="component" value="Unassembled WGS sequence"/>
</dbReference>
<evidence type="ECO:0000313" key="1">
    <source>
        <dbReference type="EMBL" id="KAH6623057.1"/>
    </source>
</evidence>
<gene>
    <name evidence="1" type="ORF">F5144DRAFT_351316</name>
</gene>
<reference evidence="1 2" key="1">
    <citation type="journal article" date="2021" name="Nat. Commun.">
        <title>Genetic determinants of endophytism in the Arabidopsis root mycobiome.</title>
        <authorList>
            <person name="Mesny F."/>
            <person name="Miyauchi S."/>
            <person name="Thiergart T."/>
            <person name="Pickel B."/>
            <person name="Atanasova L."/>
            <person name="Karlsson M."/>
            <person name="Huettel B."/>
            <person name="Barry K.W."/>
            <person name="Haridas S."/>
            <person name="Chen C."/>
            <person name="Bauer D."/>
            <person name="Andreopoulos W."/>
            <person name="Pangilinan J."/>
            <person name="LaButti K."/>
            <person name="Riley R."/>
            <person name="Lipzen A."/>
            <person name="Clum A."/>
            <person name="Drula E."/>
            <person name="Henrissat B."/>
            <person name="Kohler A."/>
            <person name="Grigoriev I.V."/>
            <person name="Martin F.M."/>
            <person name="Hacquard S."/>
        </authorList>
    </citation>
    <scope>NUCLEOTIDE SEQUENCE [LARGE SCALE GENOMIC DNA]</scope>
    <source>
        <strain evidence="1 2">MPI-SDFR-AT-0079</strain>
    </source>
</reference>
<name>A0ACB7NZN4_9PEZI</name>
<organism evidence="1 2">
    <name type="scientific">Chaetomium tenue</name>
    <dbReference type="NCBI Taxonomy" id="1854479"/>
    <lineage>
        <taxon>Eukaryota</taxon>
        <taxon>Fungi</taxon>
        <taxon>Dikarya</taxon>
        <taxon>Ascomycota</taxon>
        <taxon>Pezizomycotina</taxon>
        <taxon>Sordariomycetes</taxon>
        <taxon>Sordariomycetidae</taxon>
        <taxon>Sordariales</taxon>
        <taxon>Chaetomiaceae</taxon>
        <taxon>Chaetomium</taxon>
    </lineage>
</organism>